<feature type="domain" description="N-acetyltransferase" evidence="3">
    <location>
        <begin position="4"/>
        <end position="174"/>
    </location>
</feature>
<accession>A0ABT9NSW9</accession>
<name>A0ABT9NSW9_9ACTN</name>
<keyword evidence="2" id="KW-0012">Acyltransferase</keyword>
<sequence length="176" mass="19707">MSTIEVRPATEADAADVAHVHVTTWQQAYDGLLPATLLDNLSVEQRTHWWAEFLADVPARNTVLVAVVDGRVVGFVGVCPTRDEDLDPDTTGEVAAIYLLRPWWDRGIGAQLITAAEEALVGHGFTDATLWVLADNDRARTFYERRGWVPDGGERTEDLHGRLVPELRYWRSLSDR</sequence>
<evidence type="ECO:0000313" key="5">
    <source>
        <dbReference type="Proteomes" id="UP001240447"/>
    </source>
</evidence>
<dbReference type="CDD" id="cd04301">
    <property type="entry name" value="NAT_SF"/>
    <property type="match status" value="1"/>
</dbReference>
<dbReference type="InterPro" id="IPR000182">
    <property type="entry name" value="GNAT_dom"/>
</dbReference>
<dbReference type="Proteomes" id="UP001240447">
    <property type="component" value="Unassembled WGS sequence"/>
</dbReference>
<dbReference type="PANTHER" id="PTHR43877:SF1">
    <property type="entry name" value="ACETYLTRANSFERASE"/>
    <property type="match status" value="1"/>
</dbReference>
<dbReference type="PROSITE" id="PS51186">
    <property type="entry name" value="GNAT"/>
    <property type="match status" value="1"/>
</dbReference>
<keyword evidence="5" id="KW-1185">Reference proteome</keyword>
<protein>
    <submittedName>
        <fullName evidence="4">GNAT superfamily N-acetyltransferase</fullName>
    </submittedName>
</protein>
<keyword evidence="1" id="KW-0808">Transferase</keyword>
<organism evidence="4 5">
    <name type="scientific">Nocardioides massiliensis</name>
    <dbReference type="NCBI Taxonomy" id="1325935"/>
    <lineage>
        <taxon>Bacteria</taxon>
        <taxon>Bacillati</taxon>
        <taxon>Actinomycetota</taxon>
        <taxon>Actinomycetes</taxon>
        <taxon>Propionibacteriales</taxon>
        <taxon>Nocardioidaceae</taxon>
        <taxon>Nocardioides</taxon>
    </lineage>
</organism>
<evidence type="ECO:0000259" key="3">
    <source>
        <dbReference type="PROSITE" id="PS51186"/>
    </source>
</evidence>
<proteinExistence type="predicted"/>
<evidence type="ECO:0000313" key="4">
    <source>
        <dbReference type="EMBL" id="MDP9823527.1"/>
    </source>
</evidence>
<dbReference type="Pfam" id="PF00583">
    <property type="entry name" value="Acetyltransf_1"/>
    <property type="match status" value="1"/>
</dbReference>
<dbReference type="InterPro" id="IPR050832">
    <property type="entry name" value="Bact_Acetyltransf"/>
</dbReference>
<dbReference type="SUPFAM" id="SSF55729">
    <property type="entry name" value="Acyl-CoA N-acyltransferases (Nat)"/>
    <property type="match status" value="1"/>
</dbReference>
<dbReference type="EMBL" id="JAUSQM010000001">
    <property type="protein sequence ID" value="MDP9823527.1"/>
    <property type="molecule type" value="Genomic_DNA"/>
</dbReference>
<dbReference type="RefSeq" id="WP_068125030.1">
    <property type="nucleotide sequence ID" value="NZ_CCXJ01000792.2"/>
</dbReference>
<dbReference type="InterPro" id="IPR016181">
    <property type="entry name" value="Acyl_CoA_acyltransferase"/>
</dbReference>
<dbReference type="PANTHER" id="PTHR43877">
    <property type="entry name" value="AMINOALKYLPHOSPHONATE N-ACETYLTRANSFERASE-RELATED-RELATED"/>
    <property type="match status" value="1"/>
</dbReference>
<comment type="caution">
    <text evidence="4">The sequence shown here is derived from an EMBL/GenBank/DDBJ whole genome shotgun (WGS) entry which is preliminary data.</text>
</comment>
<evidence type="ECO:0000256" key="1">
    <source>
        <dbReference type="ARBA" id="ARBA00022679"/>
    </source>
</evidence>
<reference evidence="4 5" key="1">
    <citation type="submission" date="2023-07" db="EMBL/GenBank/DDBJ databases">
        <title>Sequencing the genomes of 1000 actinobacteria strains.</title>
        <authorList>
            <person name="Klenk H.-P."/>
        </authorList>
    </citation>
    <scope>NUCLEOTIDE SEQUENCE [LARGE SCALE GENOMIC DNA]</scope>
    <source>
        <strain evidence="4 5">GD13</strain>
    </source>
</reference>
<gene>
    <name evidence="4" type="ORF">J2S59_003336</name>
</gene>
<dbReference type="Gene3D" id="3.40.630.30">
    <property type="match status" value="1"/>
</dbReference>
<evidence type="ECO:0000256" key="2">
    <source>
        <dbReference type="ARBA" id="ARBA00023315"/>
    </source>
</evidence>